<dbReference type="OMA" id="PHAGGRW"/>
<feature type="signal peptide" evidence="2">
    <location>
        <begin position="1"/>
        <end position="16"/>
    </location>
</feature>
<dbReference type="Pfam" id="PF24536">
    <property type="entry name" value="NXPE4_C"/>
    <property type="match status" value="1"/>
</dbReference>
<feature type="domain" description="NXPE C-terminal" evidence="3">
    <location>
        <begin position="349"/>
        <end position="573"/>
    </location>
</feature>
<evidence type="ECO:0000256" key="2">
    <source>
        <dbReference type="SAM" id="SignalP"/>
    </source>
</evidence>
<gene>
    <name evidence="4" type="primary">NXPE3</name>
</gene>
<sequence length="583" mass="65395">MKYGFIFLLLTLCVLCFTLYNLDVNNQRSRVSAMIMKKFNTTLASKPTVETLKTTMVASNMMPTPTDEALMHPDEPTKSTGVCSYHSVSPEDALELKMLKESITWPTTPSLLSNLSLNDTSDPAHSTFTILPRKGGGSWHLGDQLEVLINIHDFQDYPKKFGGDVLLARLHNPALSAGVVGTVLDHHNGSYTAVFSLLWEGSAQVEVTLDHPSEAVTVLEKLTQEQPDRIYFKSTFRSGSTTETVSCNVCLEAPKQKLCNYTDIYTGEPWFCYKPKKLSCANRITHSKGGFKKKIEPSEELLFQKGINMKVFVPPSGPASINILPSLKGQTNEIMKTKPAGYYYKGVWRALDGTTVNQFNNGTAISSCLKGKMVHLYGDSTIRQWFEYLITRTPDLKKFDLKSPQQTGPFLALDYKNKIMVTFRCHGPPIRFTNLMISQTRFIANELKGMVGGTNTVIVIGIWSHFSTFPVEVYIRRLLNIRRAVVQLLTRAPGTLVIIRTANPKTPNLYETLTNSDWYSLQRDKILRAVFKGVNVRMVDAWEMTVAHSLPHSLHPQLPIIKNMIDVVLSYICPTAGKQKKKV</sequence>
<evidence type="ECO:0000259" key="3">
    <source>
        <dbReference type="Pfam" id="PF24536"/>
    </source>
</evidence>
<dbReference type="OrthoDB" id="5950832at2759"/>
<comment type="similarity">
    <text evidence="1">Belongs to the NXPE family.</text>
</comment>
<reference evidence="4" key="1">
    <citation type="submission" date="2025-08" db="UniProtKB">
        <authorList>
            <consortium name="Ensembl"/>
        </authorList>
    </citation>
    <scope>IDENTIFICATION</scope>
</reference>
<dbReference type="GeneTree" id="ENSGT00950000182866"/>
<dbReference type="Proteomes" id="UP000265020">
    <property type="component" value="Unassembled WGS sequence"/>
</dbReference>
<feature type="chain" id="PRO_5018650962" evidence="2">
    <location>
        <begin position="17"/>
        <end position="583"/>
    </location>
</feature>
<dbReference type="Ensembl" id="ENSCVAT00000006287.1">
    <property type="protein sequence ID" value="ENSCVAP00000005677.1"/>
    <property type="gene ID" value="ENSCVAG00000007090.1"/>
</dbReference>
<organism evidence="4 5">
    <name type="scientific">Cyprinodon variegatus</name>
    <name type="common">Sheepshead minnow</name>
    <dbReference type="NCBI Taxonomy" id="28743"/>
    <lineage>
        <taxon>Eukaryota</taxon>
        <taxon>Metazoa</taxon>
        <taxon>Chordata</taxon>
        <taxon>Craniata</taxon>
        <taxon>Vertebrata</taxon>
        <taxon>Euteleostomi</taxon>
        <taxon>Actinopterygii</taxon>
        <taxon>Neopterygii</taxon>
        <taxon>Teleostei</taxon>
        <taxon>Neoteleostei</taxon>
        <taxon>Acanthomorphata</taxon>
        <taxon>Ovalentaria</taxon>
        <taxon>Atherinomorphae</taxon>
        <taxon>Cyprinodontiformes</taxon>
        <taxon>Cyprinodontidae</taxon>
        <taxon>Cyprinodon</taxon>
    </lineage>
</organism>
<dbReference type="InterPro" id="IPR014756">
    <property type="entry name" value="Ig_E-set"/>
</dbReference>
<dbReference type="Pfam" id="PF06312">
    <property type="entry name" value="Neurexophilin"/>
    <property type="match status" value="1"/>
</dbReference>
<keyword evidence="2" id="KW-0732">Signal</keyword>
<accession>A0A3Q2CKB8</accession>
<reference evidence="4" key="2">
    <citation type="submission" date="2025-09" db="UniProtKB">
        <authorList>
            <consortium name="Ensembl"/>
        </authorList>
    </citation>
    <scope>IDENTIFICATION</scope>
</reference>
<dbReference type="InterPro" id="IPR026845">
    <property type="entry name" value="NXPH/NXPE"/>
</dbReference>
<protein>
    <submittedName>
        <fullName evidence="4">Neurexophilin and PC-esterase domain family member 3</fullName>
    </submittedName>
</protein>
<dbReference type="GO" id="GO:0007399">
    <property type="term" value="P:nervous system development"/>
    <property type="evidence" value="ECO:0007669"/>
    <property type="project" value="UniProtKB-ARBA"/>
</dbReference>
<evidence type="ECO:0000313" key="4">
    <source>
        <dbReference type="Ensembl" id="ENSCVAP00000005677.1"/>
    </source>
</evidence>
<evidence type="ECO:0000313" key="5">
    <source>
        <dbReference type="Proteomes" id="UP000265020"/>
    </source>
</evidence>
<dbReference type="KEGG" id="cvg:107084434"/>
<name>A0A3Q2CKB8_CYPVA</name>
<dbReference type="PANTHER" id="PTHR16165:SF9">
    <property type="entry name" value="NXPE FAMILY MEMBER 3"/>
    <property type="match status" value="1"/>
</dbReference>
<keyword evidence="5" id="KW-1185">Reference proteome</keyword>
<dbReference type="SUPFAM" id="SSF81296">
    <property type="entry name" value="E set domains"/>
    <property type="match status" value="1"/>
</dbReference>
<proteinExistence type="inferred from homology"/>
<dbReference type="AlphaFoldDB" id="A0A3Q2CKB8"/>
<dbReference type="InterPro" id="IPR057106">
    <property type="entry name" value="NXPE4_C"/>
</dbReference>
<evidence type="ECO:0000256" key="1">
    <source>
        <dbReference type="ARBA" id="ARBA00005431"/>
    </source>
</evidence>
<dbReference type="PANTHER" id="PTHR16165">
    <property type="entry name" value="NXPE FAMILY MEMBER"/>
    <property type="match status" value="1"/>
</dbReference>